<dbReference type="EMBL" id="FXTP01000005">
    <property type="protein sequence ID" value="SMO58654.1"/>
    <property type="molecule type" value="Genomic_DNA"/>
</dbReference>
<evidence type="ECO:0000313" key="1">
    <source>
        <dbReference type="EMBL" id="SMO58654.1"/>
    </source>
</evidence>
<dbReference type="Proteomes" id="UP000317557">
    <property type="component" value="Unassembled WGS sequence"/>
</dbReference>
<evidence type="ECO:0000313" key="2">
    <source>
        <dbReference type="Proteomes" id="UP000317557"/>
    </source>
</evidence>
<name>A0A521CGU9_9BACT</name>
<reference evidence="1 2" key="1">
    <citation type="submission" date="2017-05" db="EMBL/GenBank/DDBJ databases">
        <authorList>
            <person name="Varghese N."/>
            <person name="Submissions S."/>
        </authorList>
    </citation>
    <scope>NUCLEOTIDE SEQUENCE [LARGE SCALE GENOMIC DNA]</scope>
    <source>
        <strain evidence="1 2">DSM 21985</strain>
    </source>
</reference>
<proteinExistence type="predicted"/>
<protein>
    <submittedName>
        <fullName evidence="1">Uncharacterized protein</fullName>
    </submittedName>
</protein>
<dbReference type="AlphaFoldDB" id="A0A521CGU9"/>
<gene>
    <name evidence="1" type="ORF">SAMN06265219_105142</name>
</gene>
<keyword evidence="2" id="KW-1185">Reference proteome</keyword>
<organism evidence="1 2">
    <name type="scientific">Gracilimonas mengyeensis</name>
    <dbReference type="NCBI Taxonomy" id="1302730"/>
    <lineage>
        <taxon>Bacteria</taxon>
        <taxon>Pseudomonadati</taxon>
        <taxon>Balneolota</taxon>
        <taxon>Balneolia</taxon>
        <taxon>Balneolales</taxon>
        <taxon>Balneolaceae</taxon>
        <taxon>Gracilimonas</taxon>
    </lineage>
</organism>
<accession>A0A521CGU9</accession>
<sequence length="136" mass="15725">MLSLSLSPRMHCGASQILSLSKERYFLPYSCLLKLLHNFVNATNLCPFGGTDFRADKSCSEIREGSYEGLKSYPTPSFLRRQESYCPHLNFSKYSLHFLKNTKLSLLTRQLSFFVIYSAKLISQSRKHIYHEKTES</sequence>